<protein>
    <submittedName>
        <fullName evidence="1">Uncharacterized protein</fullName>
    </submittedName>
</protein>
<dbReference type="Proteomes" id="UP000480854">
    <property type="component" value="Unassembled WGS sequence"/>
</dbReference>
<dbReference type="EMBL" id="QOKW01000012">
    <property type="protein sequence ID" value="KAA0679420.1"/>
    <property type="molecule type" value="Genomic_DNA"/>
</dbReference>
<reference evidence="1 2" key="1">
    <citation type="submission" date="2018-07" db="EMBL/GenBank/DDBJ databases">
        <title>Genome sequence of Azospirillum sp. ATCC 49961.</title>
        <authorList>
            <person name="Sant'Anna F.H."/>
            <person name="Baldani J.I."/>
            <person name="Zilli J.E."/>
            <person name="Reis V.M."/>
            <person name="Hartmann A."/>
            <person name="Cruz L."/>
            <person name="de Souza E.M."/>
            <person name="de Oliveira Pedrosa F."/>
            <person name="Passaglia L.M.P."/>
        </authorList>
    </citation>
    <scope>NUCLEOTIDE SEQUENCE [LARGE SCALE GENOMIC DNA]</scope>
    <source>
        <strain evidence="1 2">ATCC 49961</strain>
    </source>
</reference>
<accession>A0A9W7NI83</accession>
<evidence type="ECO:0000313" key="1">
    <source>
        <dbReference type="EMBL" id="KAA0679420.1"/>
    </source>
</evidence>
<organism evidence="1 2">
    <name type="scientific">Roseomonas genomospecies 6</name>
    <dbReference type="NCBI Taxonomy" id="214106"/>
    <lineage>
        <taxon>Bacteria</taxon>
        <taxon>Pseudomonadati</taxon>
        <taxon>Pseudomonadota</taxon>
        <taxon>Alphaproteobacteria</taxon>
        <taxon>Acetobacterales</taxon>
        <taxon>Roseomonadaceae</taxon>
        <taxon>Roseomonas</taxon>
    </lineage>
</organism>
<comment type="caution">
    <text evidence="1">The sequence shown here is derived from an EMBL/GenBank/DDBJ whole genome shotgun (WGS) entry which is preliminary data.</text>
</comment>
<gene>
    <name evidence="1" type="ORF">DS843_15855</name>
</gene>
<proteinExistence type="predicted"/>
<name>A0A9W7NI83_9PROT</name>
<sequence>MFVRHSQQEAGMSDMTDGQRVAGFILLKDVDGKRHAVRPGAFQALSDADEDGDETIAQIGFSRQVRILRPLDEVLTWF</sequence>
<dbReference type="AlphaFoldDB" id="A0A9W7NI83"/>
<evidence type="ECO:0000313" key="2">
    <source>
        <dbReference type="Proteomes" id="UP000480854"/>
    </source>
</evidence>
<keyword evidence="2" id="KW-1185">Reference proteome</keyword>